<keyword evidence="4" id="KW-1185">Reference proteome</keyword>
<dbReference type="PANTHER" id="PTHR33026:SF7">
    <property type="entry name" value="OS03G0100275 PROTEIN"/>
    <property type="match status" value="1"/>
</dbReference>
<evidence type="ECO:0000256" key="1">
    <source>
        <dbReference type="SAM" id="Coils"/>
    </source>
</evidence>
<evidence type="ECO:0000313" key="4">
    <source>
        <dbReference type="Proteomes" id="UP001231189"/>
    </source>
</evidence>
<evidence type="ECO:0000256" key="2">
    <source>
        <dbReference type="SAM" id="MobiDB-lite"/>
    </source>
</evidence>
<feature type="compositionally biased region" description="Low complexity" evidence="2">
    <location>
        <begin position="202"/>
        <end position="214"/>
    </location>
</feature>
<feature type="region of interest" description="Disordered" evidence="2">
    <location>
        <begin position="167"/>
        <end position="222"/>
    </location>
</feature>
<feature type="compositionally biased region" description="Basic residues" evidence="2">
    <location>
        <begin position="191"/>
        <end position="201"/>
    </location>
</feature>
<evidence type="ECO:0000313" key="3">
    <source>
        <dbReference type="EMBL" id="KAK1603621.1"/>
    </source>
</evidence>
<organism evidence="3 4">
    <name type="scientific">Lolium multiflorum</name>
    <name type="common">Italian ryegrass</name>
    <name type="synonym">Lolium perenne subsp. multiflorum</name>
    <dbReference type="NCBI Taxonomy" id="4521"/>
    <lineage>
        <taxon>Eukaryota</taxon>
        <taxon>Viridiplantae</taxon>
        <taxon>Streptophyta</taxon>
        <taxon>Embryophyta</taxon>
        <taxon>Tracheophyta</taxon>
        <taxon>Spermatophyta</taxon>
        <taxon>Magnoliopsida</taxon>
        <taxon>Liliopsida</taxon>
        <taxon>Poales</taxon>
        <taxon>Poaceae</taxon>
        <taxon>BOP clade</taxon>
        <taxon>Pooideae</taxon>
        <taxon>Poodae</taxon>
        <taxon>Poeae</taxon>
        <taxon>Poeae Chloroplast Group 2 (Poeae type)</taxon>
        <taxon>Loliodinae</taxon>
        <taxon>Loliinae</taxon>
        <taxon>Lolium</taxon>
    </lineage>
</organism>
<dbReference type="AlphaFoldDB" id="A0AAD8VFX0"/>
<dbReference type="PANTHER" id="PTHR33026">
    <property type="entry name" value="OS06G0360600 PROTEIN"/>
    <property type="match status" value="1"/>
</dbReference>
<reference evidence="3" key="1">
    <citation type="submission" date="2023-07" db="EMBL/GenBank/DDBJ databases">
        <title>A chromosome-level genome assembly of Lolium multiflorum.</title>
        <authorList>
            <person name="Chen Y."/>
            <person name="Copetti D."/>
            <person name="Kolliker R."/>
            <person name="Studer B."/>
        </authorList>
    </citation>
    <scope>NUCLEOTIDE SEQUENCE</scope>
    <source>
        <strain evidence="3">02402/16</strain>
        <tissue evidence="3">Leaf</tissue>
    </source>
</reference>
<dbReference type="Proteomes" id="UP001231189">
    <property type="component" value="Unassembled WGS sequence"/>
</dbReference>
<proteinExistence type="predicted"/>
<gene>
    <name evidence="3" type="ORF">QYE76_027294</name>
</gene>
<dbReference type="EMBL" id="JAUUTY010000007">
    <property type="protein sequence ID" value="KAK1603621.1"/>
    <property type="molecule type" value="Genomic_DNA"/>
</dbReference>
<feature type="region of interest" description="Disordered" evidence="2">
    <location>
        <begin position="510"/>
        <end position="580"/>
    </location>
</feature>
<comment type="caution">
    <text evidence="3">The sequence shown here is derived from an EMBL/GenBank/DDBJ whole genome shotgun (WGS) entry which is preliminary data.</text>
</comment>
<accession>A0AAD8VFX0</accession>
<feature type="compositionally biased region" description="Acidic residues" evidence="2">
    <location>
        <begin position="173"/>
        <end position="184"/>
    </location>
</feature>
<sequence>MYPPHSSHESVRYWNAGWFYVKNIEVPNVHKGLPKFVNEPPEELDSWSLIPALAQYPELNRAARRISRLVHDGLTGTDLMLSWFSRRIDPLKYNSRKICEYTGVDDPLRVTRDNLPADSLKRRIKTLVKVTRGQPVPEIGMDIKTNNECPPLDTLAGEDFKTNLREPLSHDQVEEDPEDDDEKEEQAPKKAAPRLAKRPRTKASGSEAGASGEASAKKAKTEQQTLHYELHKNISLQRRVTLSQAEDIQAGKEKIAELEKQLAEAQNASTSLATASSELESLRSAYQNLETELAEANKKREWAEKQLEEKNSELLQKEADFVQKRQVDSDTMQKLQKEVNSLWNYMTVVEKGWDLLNSDVMEPLGYNEERRSEIPRDDLIRLAGDDCQDLISACRKICHNLNIKDSRTCDINELIKRVDMLPELVVDLQASSARGATCMSLAMCLARSPGLDLDVTTTGVPPNTDVNALLDACSGYDTRIARRIPHTGFYNKVVLPADELLEAEYAKEREAEAQPVGSGDEGQVTWTCSKDKSKDGATSLTKGAEDDDDDEDVGSSPAKEAECETAQTEDGAGSSPTEEK</sequence>
<feature type="region of interest" description="Disordered" evidence="2">
    <location>
        <begin position="138"/>
        <end position="157"/>
    </location>
</feature>
<keyword evidence="1" id="KW-0175">Coiled coil</keyword>
<name>A0AAD8VFX0_LOLMU</name>
<protein>
    <submittedName>
        <fullName evidence="3">Uncharacterized protein</fullName>
    </submittedName>
</protein>
<feature type="coiled-coil region" evidence="1">
    <location>
        <begin position="248"/>
        <end position="320"/>
    </location>
</feature>